<evidence type="ECO:0000313" key="3">
    <source>
        <dbReference type="EMBL" id="MEJ8825082.1"/>
    </source>
</evidence>
<comment type="caution">
    <text evidence="3">The sequence shown here is derived from an EMBL/GenBank/DDBJ whole genome shotgun (WGS) entry which is preliminary data.</text>
</comment>
<keyword evidence="1" id="KW-0597">Phosphoprotein</keyword>
<dbReference type="Proteomes" id="UP001363010">
    <property type="component" value="Unassembled WGS sequence"/>
</dbReference>
<dbReference type="Gene3D" id="3.40.50.2300">
    <property type="match status" value="1"/>
</dbReference>
<reference evidence="3 4" key="1">
    <citation type="submission" date="2024-03" db="EMBL/GenBank/DDBJ databases">
        <title>Novel species of the genus Variovorax.</title>
        <authorList>
            <person name="Liu Q."/>
            <person name="Xin Y.-H."/>
        </authorList>
    </citation>
    <scope>NUCLEOTIDE SEQUENCE [LARGE SCALE GENOMIC DNA]</scope>
    <source>
        <strain evidence="3 4">KACC 18501</strain>
    </source>
</reference>
<dbReference type="InterPro" id="IPR011006">
    <property type="entry name" value="CheY-like_superfamily"/>
</dbReference>
<proteinExistence type="predicted"/>
<protein>
    <submittedName>
        <fullName evidence="3">Response regulator</fullName>
    </submittedName>
</protein>
<gene>
    <name evidence="3" type="ORF">WKW80_24145</name>
</gene>
<organism evidence="3 4">
    <name type="scientific">Variovorax humicola</name>
    <dbReference type="NCBI Taxonomy" id="1769758"/>
    <lineage>
        <taxon>Bacteria</taxon>
        <taxon>Pseudomonadati</taxon>
        <taxon>Pseudomonadota</taxon>
        <taxon>Betaproteobacteria</taxon>
        <taxon>Burkholderiales</taxon>
        <taxon>Comamonadaceae</taxon>
        <taxon>Variovorax</taxon>
    </lineage>
</organism>
<dbReference type="PROSITE" id="PS50110">
    <property type="entry name" value="RESPONSE_REGULATORY"/>
    <property type="match status" value="1"/>
</dbReference>
<dbReference type="RefSeq" id="WP_340366111.1">
    <property type="nucleotide sequence ID" value="NZ_JBBKZV010000019.1"/>
</dbReference>
<feature type="modified residue" description="4-aspartylphosphate" evidence="1">
    <location>
        <position position="57"/>
    </location>
</feature>
<accession>A0ABU8W6S5</accession>
<dbReference type="SUPFAM" id="SSF52172">
    <property type="entry name" value="CheY-like"/>
    <property type="match status" value="1"/>
</dbReference>
<dbReference type="EMBL" id="JBBKZV010000019">
    <property type="protein sequence ID" value="MEJ8825082.1"/>
    <property type="molecule type" value="Genomic_DNA"/>
</dbReference>
<dbReference type="SMART" id="SM00448">
    <property type="entry name" value="REC"/>
    <property type="match status" value="1"/>
</dbReference>
<evidence type="ECO:0000256" key="1">
    <source>
        <dbReference type="PROSITE-ProRule" id="PRU00169"/>
    </source>
</evidence>
<feature type="domain" description="Response regulatory" evidence="2">
    <location>
        <begin position="4"/>
        <end position="122"/>
    </location>
</feature>
<evidence type="ECO:0000259" key="2">
    <source>
        <dbReference type="PROSITE" id="PS50110"/>
    </source>
</evidence>
<evidence type="ECO:0000313" key="4">
    <source>
        <dbReference type="Proteomes" id="UP001363010"/>
    </source>
</evidence>
<dbReference type="Pfam" id="PF00072">
    <property type="entry name" value="Response_reg"/>
    <property type="match status" value="1"/>
</dbReference>
<dbReference type="InterPro" id="IPR001789">
    <property type="entry name" value="Sig_transdc_resp-reg_receiver"/>
</dbReference>
<sequence>MALTVFLVEDNERIRDHLIPALAELGSASVMATAESEQEAIDWLSLHKGKWDLAVVDFILREGTGLGVVKWCNGREPGQRVVVLSNYATPVTRSACRDAGADAVFDKSTELEDFFSYCLENQSF</sequence>
<keyword evidence="4" id="KW-1185">Reference proteome</keyword>
<name>A0ABU8W6S5_9BURK</name>